<evidence type="ECO:0000256" key="4">
    <source>
        <dbReference type="RuleBase" id="RU361188"/>
    </source>
</evidence>
<evidence type="ECO:0000256" key="1">
    <source>
        <dbReference type="ARBA" id="ARBA00005382"/>
    </source>
</evidence>
<dbReference type="GO" id="GO:0016020">
    <property type="term" value="C:membrane"/>
    <property type="evidence" value="ECO:0007669"/>
    <property type="project" value="GOC"/>
</dbReference>
<evidence type="ECO:0000256" key="5">
    <source>
        <dbReference type="SAM" id="SignalP"/>
    </source>
</evidence>
<feature type="domain" description="Glycosyl hydrolase family 30 TIM-barrel" evidence="6">
    <location>
        <begin position="95"/>
        <end position="426"/>
    </location>
</feature>
<dbReference type="Pfam" id="PF02055">
    <property type="entry name" value="Glyco_hydro_30"/>
    <property type="match status" value="1"/>
</dbReference>
<dbReference type="Proteomes" id="UP001139366">
    <property type="component" value="Unassembled WGS sequence"/>
</dbReference>
<dbReference type="RefSeq" id="WP_223707283.1">
    <property type="nucleotide sequence ID" value="NZ_JAINUY010000005.1"/>
</dbReference>
<evidence type="ECO:0000259" key="7">
    <source>
        <dbReference type="Pfam" id="PF17189"/>
    </source>
</evidence>
<dbReference type="InterPro" id="IPR033453">
    <property type="entry name" value="Glyco_hydro_30_TIM-barrel"/>
</dbReference>
<reference evidence="8 9" key="1">
    <citation type="journal article" date="2023" name="Antonie Van Leeuwenhoek">
        <title>Flavobacterium potami sp. nov., a multi-metal resistance genes harbouring bacterium isolated from shallow river silt.</title>
        <authorList>
            <person name="Li S."/>
            <person name="Mao S."/>
            <person name="Mu W."/>
            <person name="Guo B."/>
            <person name="Li C."/>
            <person name="Zhu Q."/>
            <person name="Hou X."/>
            <person name="Zhao Y."/>
            <person name="Wei S."/>
            <person name="Liu H."/>
            <person name="Liu A."/>
        </authorList>
    </citation>
    <scope>NUCLEOTIDE SEQUENCE [LARGE SCALE GENOMIC DNA]</scope>
    <source>
        <strain evidence="8 9">17A</strain>
    </source>
</reference>
<evidence type="ECO:0000259" key="6">
    <source>
        <dbReference type="Pfam" id="PF02055"/>
    </source>
</evidence>
<dbReference type="EMBL" id="JAINUY010000005">
    <property type="protein sequence ID" value="MBZ4036137.1"/>
    <property type="molecule type" value="Genomic_DNA"/>
</dbReference>
<dbReference type="Gene3D" id="3.20.20.80">
    <property type="entry name" value="Glycosidases"/>
    <property type="match status" value="1"/>
</dbReference>
<keyword evidence="3 4" id="KW-0378">Hydrolase</keyword>
<evidence type="ECO:0000313" key="8">
    <source>
        <dbReference type="EMBL" id="MBZ4036137.1"/>
    </source>
</evidence>
<dbReference type="InterPro" id="IPR001139">
    <property type="entry name" value="Glyco_hydro_30"/>
</dbReference>
<evidence type="ECO:0000313" key="9">
    <source>
        <dbReference type="Proteomes" id="UP001139366"/>
    </source>
</evidence>
<feature type="signal peptide" evidence="5">
    <location>
        <begin position="1"/>
        <end position="20"/>
    </location>
</feature>
<evidence type="ECO:0000256" key="3">
    <source>
        <dbReference type="ARBA" id="ARBA00022801"/>
    </source>
</evidence>
<protein>
    <submittedName>
        <fullName evidence="8">Glucosylceramidase</fullName>
    </submittedName>
</protein>
<dbReference type="GO" id="GO:0006680">
    <property type="term" value="P:glucosylceramide catabolic process"/>
    <property type="evidence" value="ECO:0007669"/>
    <property type="project" value="TreeGrafter"/>
</dbReference>
<dbReference type="PANTHER" id="PTHR11069">
    <property type="entry name" value="GLUCOSYLCERAMIDASE"/>
    <property type="match status" value="1"/>
</dbReference>
<organism evidence="8 9">
    <name type="scientific">Flavobacterium potami</name>
    <dbReference type="NCBI Taxonomy" id="2872310"/>
    <lineage>
        <taxon>Bacteria</taxon>
        <taxon>Pseudomonadati</taxon>
        <taxon>Bacteroidota</taxon>
        <taxon>Flavobacteriia</taxon>
        <taxon>Flavobacteriales</taxon>
        <taxon>Flavobacteriaceae</taxon>
        <taxon>Flavobacterium</taxon>
    </lineage>
</organism>
<dbReference type="InterPro" id="IPR033452">
    <property type="entry name" value="GH30_C"/>
</dbReference>
<dbReference type="AlphaFoldDB" id="A0A9X1HCG4"/>
<gene>
    <name evidence="8" type="ORF">K6T82_15295</name>
</gene>
<dbReference type="Pfam" id="PF17189">
    <property type="entry name" value="Glyco_hydro_30C"/>
    <property type="match status" value="1"/>
</dbReference>
<feature type="domain" description="Glycosyl hydrolase family 30 beta sandwich" evidence="7">
    <location>
        <begin position="429"/>
        <end position="488"/>
    </location>
</feature>
<keyword evidence="9" id="KW-1185">Reference proteome</keyword>
<sequence>MKLTLNNTIKAFFFMAAVMAQVKCSSSNDAVENPPVVNPPVVNPPVTVTNDVDFWLTKGDQSVLLTKQGGTLGFGTTANSNTNIEVNPAQKFQTIDGFGYTLTGGSVEVINQLNATRRTALLQELFGTGENSIGVSYIRISVGASDLDAAPFTYNDLAAGETDLNLAKFSLEKNKDVIAMLKEIVAINPKILILATPWSAPVWMKDVASFKGGKLKTEYYDVYAKYLVKYIQEMKAQGITIDALTPQNEPLHDGNNPSMYMSAADQANFIKKSLGPAFKAANLNVKIIAYDHNCDNPNYPKAILADTEAFPFVDGSAFHLYAGDISALTNVYNSYPTKNVYFTEQWTSSEGQFGGDLKWHVRNVIIGSTRNYSKNALEWNVANNANFGPHTDGGCTMCKGAITITSSDSYQRNVAYYIIAHASKFVPMGSVRIQSNSGGDLQNVAFITPSGSKVLIVENDGSTTQNFNIKFDGKWVATSLEAGSVGTYTWK</sequence>
<dbReference type="InterPro" id="IPR017853">
    <property type="entry name" value="GH"/>
</dbReference>
<keyword evidence="2 5" id="KW-0732">Signal</keyword>
<proteinExistence type="inferred from homology"/>
<comment type="caution">
    <text evidence="8">The sequence shown here is derived from an EMBL/GenBank/DDBJ whole genome shotgun (WGS) entry which is preliminary data.</text>
</comment>
<evidence type="ECO:0000256" key="2">
    <source>
        <dbReference type="ARBA" id="ARBA00022729"/>
    </source>
</evidence>
<dbReference type="InterPro" id="IPR013780">
    <property type="entry name" value="Glyco_hydro_b"/>
</dbReference>
<accession>A0A9X1HCG4</accession>
<dbReference type="PANTHER" id="PTHR11069:SF23">
    <property type="entry name" value="LYSOSOMAL ACID GLUCOSYLCERAMIDASE"/>
    <property type="match status" value="1"/>
</dbReference>
<feature type="chain" id="PRO_5040941439" evidence="5">
    <location>
        <begin position="21"/>
        <end position="491"/>
    </location>
</feature>
<dbReference type="Gene3D" id="2.60.40.1180">
    <property type="entry name" value="Golgi alpha-mannosidase II"/>
    <property type="match status" value="1"/>
</dbReference>
<dbReference type="GO" id="GO:0004348">
    <property type="term" value="F:glucosylceramidase activity"/>
    <property type="evidence" value="ECO:0007669"/>
    <property type="project" value="InterPro"/>
</dbReference>
<comment type="similarity">
    <text evidence="1 4">Belongs to the glycosyl hydrolase 30 family.</text>
</comment>
<name>A0A9X1HCG4_9FLAO</name>
<dbReference type="SUPFAM" id="SSF51445">
    <property type="entry name" value="(Trans)glycosidases"/>
    <property type="match status" value="1"/>
</dbReference>
<keyword evidence="4" id="KW-0326">Glycosidase</keyword>